<gene>
    <name evidence="2" type="primary">ptlH_3</name>
    <name evidence="2" type="ORF">Fuma_06198</name>
</gene>
<dbReference type="RefSeq" id="WP_077027542.1">
    <property type="nucleotide sequence ID" value="NZ_CP017641.1"/>
</dbReference>
<evidence type="ECO:0000256" key="1">
    <source>
        <dbReference type="ARBA" id="ARBA00001954"/>
    </source>
</evidence>
<dbReference type="GO" id="GO:0016706">
    <property type="term" value="F:2-oxoglutarate-dependent dioxygenase activity"/>
    <property type="evidence" value="ECO:0007669"/>
    <property type="project" value="UniProtKB-ARBA"/>
</dbReference>
<dbReference type="EMBL" id="CP017641">
    <property type="protein sequence ID" value="APZ96529.1"/>
    <property type="molecule type" value="Genomic_DNA"/>
</dbReference>
<dbReference type="Proteomes" id="UP000187735">
    <property type="component" value="Chromosome"/>
</dbReference>
<evidence type="ECO:0000313" key="3">
    <source>
        <dbReference type="Proteomes" id="UP000187735"/>
    </source>
</evidence>
<dbReference type="Pfam" id="PF05721">
    <property type="entry name" value="PhyH"/>
    <property type="match status" value="1"/>
</dbReference>
<dbReference type="KEGG" id="fmr:Fuma_06198"/>
<keyword evidence="3" id="KW-1185">Reference proteome</keyword>
<dbReference type="OrthoDB" id="9814777at2"/>
<dbReference type="EC" id="1.14.11.35" evidence="2"/>
<reference evidence="2 3" key="1">
    <citation type="journal article" date="2016" name="Front. Microbiol.">
        <title>Fuerstia marisgermanicae gen. nov., sp. nov., an Unusual Member of the Phylum Planctomycetes from the German Wadden Sea.</title>
        <authorList>
            <person name="Kohn T."/>
            <person name="Heuer A."/>
            <person name="Jogler M."/>
            <person name="Vollmers J."/>
            <person name="Boedeker C."/>
            <person name="Bunk B."/>
            <person name="Rast P."/>
            <person name="Borchert D."/>
            <person name="Glockner I."/>
            <person name="Freese H.M."/>
            <person name="Klenk H.P."/>
            <person name="Overmann J."/>
            <person name="Kaster A.K."/>
            <person name="Rohde M."/>
            <person name="Wiegand S."/>
            <person name="Jogler C."/>
        </authorList>
    </citation>
    <scope>NUCLEOTIDE SEQUENCE [LARGE SCALE GENOMIC DNA]</scope>
    <source>
        <strain evidence="2 3">NH11</strain>
    </source>
</reference>
<comment type="cofactor">
    <cofactor evidence="1">
        <name>Fe(2+)</name>
        <dbReference type="ChEBI" id="CHEBI:29033"/>
    </cofactor>
</comment>
<dbReference type="PANTHER" id="PTHR20883">
    <property type="entry name" value="PHYTANOYL-COA DIOXYGENASE DOMAIN CONTAINING 1"/>
    <property type="match status" value="1"/>
</dbReference>
<proteinExistence type="predicted"/>
<dbReference type="Gene3D" id="2.60.120.620">
    <property type="entry name" value="q2cbj1_9rhob like domain"/>
    <property type="match status" value="1"/>
</dbReference>
<dbReference type="GO" id="GO:0005506">
    <property type="term" value="F:iron ion binding"/>
    <property type="evidence" value="ECO:0007669"/>
    <property type="project" value="UniProtKB-ARBA"/>
</dbReference>
<organism evidence="2 3">
    <name type="scientific">Fuerstiella marisgermanici</name>
    <dbReference type="NCBI Taxonomy" id="1891926"/>
    <lineage>
        <taxon>Bacteria</taxon>
        <taxon>Pseudomonadati</taxon>
        <taxon>Planctomycetota</taxon>
        <taxon>Planctomycetia</taxon>
        <taxon>Planctomycetales</taxon>
        <taxon>Planctomycetaceae</taxon>
        <taxon>Fuerstiella</taxon>
    </lineage>
</organism>
<dbReference type="AlphaFoldDB" id="A0A1P8WR66"/>
<keyword evidence="2" id="KW-0560">Oxidoreductase</keyword>
<sequence length="249" mass="27816" precursor="true">MPAVDETTLTQYKNDGYVVVNEVLSAAELQKLRDRMTEISAGQVPSFPKDNIEYEPGSSVARKINQCAQHDEVFMAHATNPQILDVVESLIGPDIKLFGSQCFMKPPGGVEKPYHQDSAYFTIEPREIVTCWTALDNATIDNGCLWVIPGSHNGELLDHDQPWQVGDRVDMQVRAEQIDLAREVPNELAAGSCSFHHSMLLHRSGPNQTDQPRRGLAVHYMSSRSRWTAPSAEKPHYALLRGQEYEGCV</sequence>
<evidence type="ECO:0000313" key="2">
    <source>
        <dbReference type="EMBL" id="APZ96529.1"/>
    </source>
</evidence>
<accession>A0A1P8WR66</accession>
<dbReference type="SUPFAM" id="SSF51197">
    <property type="entry name" value="Clavaminate synthase-like"/>
    <property type="match status" value="1"/>
</dbReference>
<dbReference type="PANTHER" id="PTHR20883:SF48">
    <property type="entry name" value="ECTOINE DIOXYGENASE"/>
    <property type="match status" value="1"/>
</dbReference>
<name>A0A1P8WR66_9PLAN</name>
<dbReference type="InterPro" id="IPR008775">
    <property type="entry name" value="Phytyl_CoA_dOase-like"/>
</dbReference>
<protein>
    <submittedName>
        <fullName evidence="2">1-deoxypentalenic acid 11-beta-hydroxylase</fullName>
        <ecNumber evidence="2">1.14.11.35</ecNumber>
    </submittedName>
</protein>
<dbReference type="STRING" id="1891926.Fuma_06198"/>